<dbReference type="EMBL" id="ML992706">
    <property type="protein sequence ID" value="KAF2207162.1"/>
    <property type="molecule type" value="Genomic_DNA"/>
</dbReference>
<keyword evidence="3" id="KW-1185">Reference proteome</keyword>
<organism evidence="2 3">
    <name type="scientific">Cercospora zeae-maydis SCOH1-5</name>
    <dbReference type="NCBI Taxonomy" id="717836"/>
    <lineage>
        <taxon>Eukaryota</taxon>
        <taxon>Fungi</taxon>
        <taxon>Dikarya</taxon>
        <taxon>Ascomycota</taxon>
        <taxon>Pezizomycotina</taxon>
        <taxon>Dothideomycetes</taxon>
        <taxon>Dothideomycetidae</taxon>
        <taxon>Mycosphaerellales</taxon>
        <taxon>Mycosphaerellaceae</taxon>
        <taxon>Cercospora</taxon>
    </lineage>
</organism>
<protein>
    <submittedName>
        <fullName evidence="2">Uncharacterized protein</fullName>
    </submittedName>
</protein>
<evidence type="ECO:0000313" key="3">
    <source>
        <dbReference type="Proteomes" id="UP000799539"/>
    </source>
</evidence>
<sequence length="266" mass="29783">MQPEESATDQQQKEKLQGPMNRVREPIQDQPHSRRLPERPTKPEKAEHAEDLHSRRAFASTKYPRSLISAVKLPAKQKCTNKQPAGEGPPRRIASGMEWNPSGPAPTRHMRASVACVAAHPPTHTCTHAHMHPFITSRVIATRPKATSHNKDTDNEQHAVCAVKSCLTSGAYSSFGLLTTCYFRPPPHAPFWLQSHAPPPLPTPPHVDHIMLLGRMIHTYFVDLSSGLRALPSHRSARRKYSNSNQFPKSIVKKCQTFETLEERAS</sequence>
<reference evidence="2" key="1">
    <citation type="journal article" date="2020" name="Stud. Mycol.">
        <title>101 Dothideomycetes genomes: a test case for predicting lifestyles and emergence of pathogens.</title>
        <authorList>
            <person name="Haridas S."/>
            <person name="Albert R."/>
            <person name="Binder M."/>
            <person name="Bloem J."/>
            <person name="Labutti K."/>
            <person name="Salamov A."/>
            <person name="Andreopoulos B."/>
            <person name="Baker S."/>
            <person name="Barry K."/>
            <person name="Bills G."/>
            <person name="Bluhm B."/>
            <person name="Cannon C."/>
            <person name="Castanera R."/>
            <person name="Culley D."/>
            <person name="Daum C."/>
            <person name="Ezra D."/>
            <person name="Gonzalez J."/>
            <person name="Henrissat B."/>
            <person name="Kuo A."/>
            <person name="Liang C."/>
            <person name="Lipzen A."/>
            <person name="Lutzoni F."/>
            <person name="Magnuson J."/>
            <person name="Mondo S."/>
            <person name="Nolan M."/>
            <person name="Ohm R."/>
            <person name="Pangilinan J."/>
            <person name="Park H.-J."/>
            <person name="Ramirez L."/>
            <person name="Alfaro M."/>
            <person name="Sun H."/>
            <person name="Tritt A."/>
            <person name="Yoshinaga Y."/>
            <person name="Zwiers L.-H."/>
            <person name="Turgeon B."/>
            <person name="Goodwin S."/>
            <person name="Spatafora J."/>
            <person name="Crous P."/>
            <person name="Grigoriev I."/>
        </authorList>
    </citation>
    <scope>NUCLEOTIDE SEQUENCE</scope>
    <source>
        <strain evidence="2">SCOH1-5</strain>
    </source>
</reference>
<proteinExistence type="predicted"/>
<dbReference type="AlphaFoldDB" id="A0A6A6F089"/>
<evidence type="ECO:0000256" key="1">
    <source>
        <dbReference type="SAM" id="MobiDB-lite"/>
    </source>
</evidence>
<feature type="region of interest" description="Disordered" evidence="1">
    <location>
        <begin position="77"/>
        <end position="106"/>
    </location>
</feature>
<feature type="compositionally biased region" description="Basic and acidic residues" evidence="1">
    <location>
        <begin position="11"/>
        <end position="54"/>
    </location>
</feature>
<feature type="region of interest" description="Disordered" evidence="1">
    <location>
        <begin position="1"/>
        <end position="56"/>
    </location>
</feature>
<name>A0A6A6F089_9PEZI</name>
<dbReference type="Proteomes" id="UP000799539">
    <property type="component" value="Unassembled WGS sequence"/>
</dbReference>
<gene>
    <name evidence="2" type="ORF">CERZMDRAFT_88741</name>
</gene>
<accession>A0A6A6F089</accession>
<evidence type="ECO:0000313" key="2">
    <source>
        <dbReference type="EMBL" id="KAF2207162.1"/>
    </source>
</evidence>